<dbReference type="Proteomes" id="UP000278632">
    <property type="component" value="Unassembled WGS sequence"/>
</dbReference>
<comment type="caution">
    <text evidence="4">The sequence shown here is derived from an EMBL/GenBank/DDBJ whole genome shotgun (WGS) entry which is preliminary data.</text>
</comment>
<name>A0A3N0BJK7_9ACTN</name>
<evidence type="ECO:0000313" key="4">
    <source>
        <dbReference type="EMBL" id="RNL48463.1"/>
    </source>
</evidence>
<dbReference type="Gene3D" id="3.90.1170.50">
    <property type="entry name" value="Aldehyde oxidase/xanthine dehydrogenase, a/b hammerhead"/>
    <property type="match status" value="1"/>
</dbReference>
<dbReference type="Gene3D" id="3.30.365.10">
    <property type="entry name" value="Aldehyde oxidase/xanthine dehydrogenase, molybdopterin binding domain"/>
    <property type="match status" value="4"/>
</dbReference>
<dbReference type="GO" id="GO:0016491">
    <property type="term" value="F:oxidoreductase activity"/>
    <property type="evidence" value="ECO:0007669"/>
    <property type="project" value="UniProtKB-KW"/>
</dbReference>
<dbReference type="AlphaFoldDB" id="A0A3N0BJK7"/>
<sequence length="770" mass="83897">MGETSVWELEGANQDREDFKVVGTWDHPGRQSWDMVSGAAKYPTDLWMEGTLTAMALRSPYGHAKVKSLDISGAERMEGVELVLTYEDEELAAMPVNVPSYFEFGRSPLLGDEAEFEGDEVGCVVVAINEETCKRALEAVKVEWEVLPFVTDPREAAKPGAPILRPEMNPDSNMTGNTFGAPIEWEIGNVEEGFKEADYIEVVEYGRPMWSQFRPMPPAYFSYWDNDPWGNPDGEKMCYVTNHAHFPSNGPIVSAFMGLGSHADKFRALSPYMAARYCDFVEKRGAQFAPVLSKRLGGVPVRYVQSRRESFDAAVPQTYFTVRIGFKKDGTLVAVQSKNVHQSGARGGYGDKTHGHLVLPANAQGFKSTSCPNIYSEMAYYVTNGACTTADPGKDHWEPVNLAFAKIADTLGIPISDVIMKNVKVTEPSLSTCMASGKEAFGWDEKWHLAGQRTLEDGRLHGVACRACWSMTWGMISYNINLRMGVDGKVYMPYAESLIGTFWPDSAQLVIAEEMGMKLEDVIVYYAPNYNNWQQGDAADRGATCTWAAKEAAVQLRAQILQVGSALLGASPDEVDLIDSMITLKSDPSKRVSLVGIGQLAVGYCGKPKVPFQNDVIRTMNVDFCEVAVDPETGLVDILDYCSAHDFGKVIRPSSAIGQLENSLTMASGRALREELIWDEGTGVLLNGNLYDYKVPTALDQPVINAVPVETRCGGGAYGSTGVAHAHADAGLVGLAIQNAIGSFIPMVPYTPDKVLSALGTTGSDSNAKA</sequence>
<proteinExistence type="predicted"/>
<dbReference type="InterPro" id="IPR008274">
    <property type="entry name" value="AldOxase/xan_DH_MoCoBD1"/>
</dbReference>
<evidence type="ECO:0000256" key="1">
    <source>
        <dbReference type="ARBA" id="ARBA00022505"/>
    </source>
</evidence>
<dbReference type="InterPro" id="IPR037165">
    <property type="entry name" value="AldOxase/xan_DH_Mopterin-bd_sf"/>
</dbReference>
<organism evidence="4 5">
    <name type="scientific">Paraeggerthella hongkongensis</name>
    <dbReference type="NCBI Taxonomy" id="230658"/>
    <lineage>
        <taxon>Bacteria</taxon>
        <taxon>Bacillati</taxon>
        <taxon>Actinomycetota</taxon>
        <taxon>Coriobacteriia</taxon>
        <taxon>Eggerthellales</taxon>
        <taxon>Eggerthellaceae</taxon>
        <taxon>Paraeggerthella</taxon>
    </lineage>
</organism>
<evidence type="ECO:0000313" key="5">
    <source>
        <dbReference type="Proteomes" id="UP000278632"/>
    </source>
</evidence>
<evidence type="ECO:0000259" key="3">
    <source>
        <dbReference type="SMART" id="SM01008"/>
    </source>
</evidence>
<dbReference type="PANTHER" id="PTHR11908:SF132">
    <property type="entry name" value="ALDEHYDE OXIDASE 1-RELATED"/>
    <property type="match status" value="1"/>
</dbReference>
<reference evidence="5" key="1">
    <citation type="submission" date="2018-05" db="EMBL/GenBank/DDBJ databases">
        <title>Genome Sequencing of selected type strains of the family Eggerthellaceae.</title>
        <authorList>
            <person name="Danylec N."/>
            <person name="Stoll D.A."/>
            <person name="Doetsch A."/>
            <person name="Huch M."/>
        </authorList>
    </citation>
    <scope>NUCLEOTIDE SEQUENCE [LARGE SCALE GENOMIC DNA]</scope>
    <source>
        <strain evidence="5">DSM 16106</strain>
    </source>
</reference>
<evidence type="ECO:0000256" key="2">
    <source>
        <dbReference type="ARBA" id="ARBA00023002"/>
    </source>
</evidence>
<dbReference type="Pfam" id="PF01315">
    <property type="entry name" value="Ald_Xan_dh_C"/>
    <property type="match status" value="1"/>
</dbReference>
<gene>
    <name evidence="4" type="ORF">DMP08_02330</name>
</gene>
<feature type="domain" description="Aldehyde oxidase/xanthine dehydrogenase a/b hammerhead" evidence="3">
    <location>
        <begin position="37"/>
        <end position="148"/>
    </location>
</feature>
<dbReference type="GO" id="GO:0005506">
    <property type="term" value="F:iron ion binding"/>
    <property type="evidence" value="ECO:0007669"/>
    <property type="project" value="InterPro"/>
</dbReference>
<protein>
    <recommendedName>
        <fullName evidence="3">Aldehyde oxidase/xanthine dehydrogenase a/b hammerhead domain-containing protein</fullName>
    </recommendedName>
</protein>
<dbReference type="InterPro" id="IPR036856">
    <property type="entry name" value="Ald_Oxase/Xan_DH_a/b_sf"/>
</dbReference>
<dbReference type="PANTHER" id="PTHR11908">
    <property type="entry name" value="XANTHINE DEHYDROGENASE"/>
    <property type="match status" value="1"/>
</dbReference>
<dbReference type="InterPro" id="IPR046867">
    <property type="entry name" value="AldOxase/xan_DH_MoCoBD2"/>
</dbReference>
<dbReference type="SUPFAM" id="SSF56003">
    <property type="entry name" value="Molybdenum cofactor-binding domain"/>
    <property type="match status" value="1"/>
</dbReference>
<dbReference type="OrthoDB" id="9758509at2"/>
<dbReference type="EMBL" id="QICD01000002">
    <property type="protein sequence ID" value="RNL48463.1"/>
    <property type="molecule type" value="Genomic_DNA"/>
</dbReference>
<accession>A0A3N0BJK7</accession>
<keyword evidence="5" id="KW-1185">Reference proteome</keyword>
<dbReference type="SMART" id="SM01008">
    <property type="entry name" value="Ald_Xan_dh_C"/>
    <property type="match status" value="1"/>
</dbReference>
<dbReference type="Pfam" id="PF20256">
    <property type="entry name" value="MoCoBD_2"/>
    <property type="match status" value="1"/>
</dbReference>
<dbReference type="Pfam" id="PF02738">
    <property type="entry name" value="MoCoBD_1"/>
    <property type="match status" value="1"/>
</dbReference>
<keyword evidence="2" id="KW-0560">Oxidoreductase</keyword>
<dbReference type="SUPFAM" id="SSF54665">
    <property type="entry name" value="CO dehydrogenase molybdoprotein N-domain-like"/>
    <property type="match status" value="1"/>
</dbReference>
<dbReference type="InterPro" id="IPR016208">
    <property type="entry name" value="Ald_Oxase/xanthine_DH-like"/>
</dbReference>
<keyword evidence="1" id="KW-0500">Molybdenum</keyword>
<dbReference type="InterPro" id="IPR000674">
    <property type="entry name" value="Ald_Oxase/Xan_DH_a/b"/>
</dbReference>
<dbReference type="RefSeq" id="WP_123191381.1">
    <property type="nucleotide sequence ID" value="NZ_QICD01000002.1"/>
</dbReference>